<organism evidence="14 15">
    <name type="scientific">Austrofundulus limnaeus</name>
    <name type="common">Annual killifish</name>
    <dbReference type="NCBI Taxonomy" id="52670"/>
    <lineage>
        <taxon>Eukaryota</taxon>
        <taxon>Metazoa</taxon>
        <taxon>Chordata</taxon>
        <taxon>Craniata</taxon>
        <taxon>Vertebrata</taxon>
        <taxon>Euteleostomi</taxon>
        <taxon>Actinopterygii</taxon>
        <taxon>Neopterygii</taxon>
        <taxon>Teleostei</taxon>
        <taxon>Neoteleostei</taxon>
        <taxon>Acanthomorphata</taxon>
        <taxon>Ovalentaria</taxon>
        <taxon>Atherinomorphae</taxon>
        <taxon>Cyprinodontiformes</taxon>
        <taxon>Rivulidae</taxon>
        <taxon>Austrofundulus</taxon>
    </lineage>
</organism>
<dbReference type="GO" id="GO:0009725">
    <property type="term" value="P:response to hormone"/>
    <property type="evidence" value="ECO:0007669"/>
    <property type="project" value="TreeGrafter"/>
</dbReference>
<evidence type="ECO:0000313" key="14">
    <source>
        <dbReference type="Proteomes" id="UP000192220"/>
    </source>
</evidence>
<dbReference type="Pfam" id="PF00965">
    <property type="entry name" value="TIMP"/>
    <property type="match status" value="1"/>
</dbReference>
<dbReference type="STRING" id="52670.A0A2I4CGT5"/>
<evidence type="ECO:0000313" key="15">
    <source>
        <dbReference type="RefSeq" id="XP_013879201.1"/>
    </source>
</evidence>
<dbReference type="InParanoid" id="A0A2I4CGT5"/>
<evidence type="ECO:0000256" key="10">
    <source>
        <dbReference type="PIRSR" id="PIRSR601820-1"/>
    </source>
</evidence>
<dbReference type="PANTHER" id="PTHR11844">
    <property type="entry name" value="METALLOPROTEASE INHIBITOR"/>
    <property type="match status" value="1"/>
</dbReference>
<evidence type="ECO:0000259" key="13">
    <source>
        <dbReference type="PROSITE" id="PS50189"/>
    </source>
</evidence>
<sequence>MTWIMKSFFITLAVLFLWRVEEGAEACTCLNISPQQNICRSGFVIRASITGSEEVGSGTMSSTKYNIYPFQVFRGPKIDAIYTSGPCRAFMNNAIGQDYLLTGQVDSNGVAHNFMCNFKKPWNDLSDNELNLIGELTSRCSARRERSLGGGGKRKKPKRCHLKFCPPHRHPHYV</sequence>
<evidence type="ECO:0000256" key="5">
    <source>
        <dbReference type="ARBA" id="ARBA00022608"/>
    </source>
</evidence>
<evidence type="ECO:0000256" key="4">
    <source>
        <dbReference type="ARBA" id="ARBA00022525"/>
    </source>
</evidence>
<dbReference type="PROSITE" id="PS50189">
    <property type="entry name" value="NTR"/>
    <property type="match status" value="1"/>
</dbReference>
<dbReference type="KEGG" id="alim:106528551"/>
<dbReference type="GO" id="GO:0034097">
    <property type="term" value="P:response to cytokine"/>
    <property type="evidence" value="ECO:0007669"/>
    <property type="project" value="TreeGrafter"/>
</dbReference>
<dbReference type="GO" id="GO:0031012">
    <property type="term" value="C:extracellular matrix"/>
    <property type="evidence" value="ECO:0007669"/>
    <property type="project" value="TreeGrafter"/>
</dbReference>
<gene>
    <name evidence="15" type="primary">LOC106528551</name>
</gene>
<keyword evidence="4" id="KW-0964">Secreted</keyword>
<proteinExistence type="inferred from homology"/>
<dbReference type="GO" id="GO:0008191">
    <property type="term" value="F:metalloendopeptidase inhibitor activity"/>
    <property type="evidence" value="ECO:0007669"/>
    <property type="project" value="InterPro"/>
</dbReference>
<feature type="disulfide bond" evidence="11">
    <location>
        <begin position="27"/>
        <end position="87"/>
    </location>
</feature>
<protein>
    <recommendedName>
        <fullName evidence="3">Metalloproteinase inhibitor 2</fullName>
    </recommendedName>
    <alternativeName>
        <fullName evidence="9">Tissue inhibitor of metalloproteinases 2</fullName>
    </alternativeName>
</protein>
<comment type="subcellular location">
    <subcellularLocation>
        <location evidence="1">Secreted</location>
    </subcellularLocation>
</comment>
<dbReference type="Proteomes" id="UP000192220">
    <property type="component" value="Unplaced"/>
</dbReference>
<accession>A0A2I4CGT5</accession>
<evidence type="ECO:0000256" key="9">
    <source>
        <dbReference type="ARBA" id="ARBA00030102"/>
    </source>
</evidence>
<evidence type="ECO:0000256" key="1">
    <source>
        <dbReference type="ARBA" id="ARBA00004613"/>
    </source>
</evidence>
<dbReference type="SMART" id="SM00206">
    <property type="entry name" value="NTR"/>
    <property type="match status" value="1"/>
</dbReference>
<name>A0A2I4CGT5_AUSLI</name>
<dbReference type="SUPFAM" id="SSF50242">
    <property type="entry name" value="TIMP-like"/>
    <property type="match status" value="1"/>
</dbReference>
<dbReference type="Gene3D" id="2.40.50.120">
    <property type="match status" value="1"/>
</dbReference>
<keyword evidence="7 11" id="KW-1015">Disulfide bond</keyword>
<evidence type="ECO:0000256" key="2">
    <source>
        <dbReference type="ARBA" id="ARBA00011027"/>
    </source>
</evidence>
<dbReference type="GO" id="GO:0005615">
    <property type="term" value="C:extracellular space"/>
    <property type="evidence" value="ECO:0007669"/>
    <property type="project" value="TreeGrafter"/>
</dbReference>
<keyword evidence="10" id="KW-0862">Zinc</keyword>
<comment type="similarity">
    <text evidence="2">Belongs to the protease inhibitor I35 (TIMP) family.</text>
</comment>
<dbReference type="GO" id="GO:0046872">
    <property type="term" value="F:metal ion binding"/>
    <property type="evidence" value="ECO:0007669"/>
    <property type="project" value="UniProtKB-KW"/>
</dbReference>
<evidence type="ECO:0000256" key="8">
    <source>
        <dbReference type="ARBA" id="ARBA00023215"/>
    </source>
</evidence>
<dbReference type="GO" id="GO:0051045">
    <property type="term" value="P:negative regulation of membrane protein ectodomain proteolysis"/>
    <property type="evidence" value="ECO:0007669"/>
    <property type="project" value="TreeGrafter"/>
</dbReference>
<dbReference type="GO" id="GO:0002020">
    <property type="term" value="F:protease binding"/>
    <property type="evidence" value="ECO:0007669"/>
    <property type="project" value="TreeGrafter"/>
</dbReference>
<dbReference type="AlphaFoldDB" id="A0A2I4CGT5"/>
<keyword evidence="5 15" id="KW-0483">Metalloprotease inhibitor</keyword>
<evidence type="ECO:0000256" key="6">
    <source>
        <dbReference type="ARBA" id="ARBA00022690"/>
    </source>
</evidence>
<feature type="signal peptide" evidence="12">
    <location>
        <begin position="1"/>
        <end position="23"/>
    </location>
</feature>
<dbReference type="InterPro" id="IPR001134">
    <property type="entry name" value="Netrin_domain"/>
</dbReference>
<evidence type="ECO:0000256" key="3">
    <source>
        <dbReference type="ARBA" id="ARBA00013520"/>
    </source>
</evidence>
<dbReference type="GeneID" id="106528551"/>
<keyword evidence="6 15" id="KW-0646">Protease inhibitor</keyword>
<dbReference type="RefSeq" id="XP_013879201.1">
    <property type="nucleotide sequence ID" value="XM_014023747.1"/>
</dbReference>
<feature type="disulfide bond" evidence="11">
    <location>
        <begin position="29"/>
        <end position="116"/>
    </location>
</feature>
<feature type="chain" id="PRO_5014184169" description="Metalloproteinase inhibitor 2" evidence="12">
    <location>
        <begin position="24"/>
        <end position="174"/>
    </location>
</feature>
<keyword evidence="12" id="KW-0732">Signal</keyword>
<reference evidence="15" key="1">
    <citation type="submission" date="2025-08" db="UniProtKB">
        <authorList>
            <consortium name="RefSeq"/>
        </authorList>
    </citation>
    <scope>IDENTIFICATION</scope>
</reference>
<keyword evidence="8" id="KW-0481">Metalloenzyme inhibitor</keyword>
<evidence type="ECO:0000256" key="12">
    <source>
        <dbReference type="SAM" id="SignalP"/>
    </source>
</evidence>
<evidence type="ECO:0000256" key="11">
    <source>
        <dbReference type="PIRSR" id="PIRSR601820-3"/>
    </source>
</evidence>
<keyword evidence="10" id="KW-0479">Metal-binding</keyword>
<dbReference type="PANTHER" id="PTHR11844:SF24">
    <property type="entry name" value="METALLOPROTEINASE INHIBITOR 2"/>
    <property type="match status" value="1"/>
</dbReference>
<dbReference type="InterPro" id="IPR008993">
    <property type="entry name" value="TIMP-like_OB-fold"/>
</dbReference>
<feature type="binding site" evidence="10">
    <location>
        <position position="27"/>
    </location>
    <ligand>
        <name>Zn(2+)</name>
        <dbReference type="ChEBI" id="CHEBI:29105"/>
        <note>ligand shared with metalloproteinase partner</note>
    </ligand>
</feature>
<keyword evidence="14" id="KW-1185">Reference proteome</keyword>
<evidence type="ECO:0000256" key="7">
    <source>
        <dbReference type="ARBA" id="ARBA00023157"/>
    </source>
</evidence>
<dbReference type="InterPro" id="IPR001820">
    <property type="entry name" value="TIMP"/>
</dbReference>
<feature type="domain" description="NTR" evidence="13">
    <location>
        <begin position="27"/>
        <end position="140"/>
    </location>
</feature>
<dbReference type="OrthoDB" id="6041373at2759"/>